<feature type="domain" description="ABC3 transporter permease C-terminal" evidence="8">
    <location>
        <begin position="285"/>
        <end position="398"/>
    </location>
</feature>
<organism evidence="10 11">
    <name type="scientific">Ammonifex thiophilus</name>
    <dbReference type="NCBI Taxonomy" id="444093"/>
    <lineage>
        <taxon>Bacteria</taxon>
        <taxon>Bacillati</taxon>
        <taxon>Bacillota</taxon>
        <taxon>Clostridia</taxon>
        <taxon>Thermoanaerobacterales</taxon>
        <taxon>Thermoanaerobacteraceae</taxon>
        <taxon>Ammonifex</taxon>
    </lineage>
</organism>
<feature type="transmembrane region" description="Helical" evidence="7">
    <location>
        <begin position="326"/>
        <end position="359"/>
    </location>
</feature>
<evidence type="ECO:0000256" key="1">
    <source>
        <dbReference type="ARBA" id="ARBA00004651"/>
    </source>
</evidence>
<dbReference type="InterPro" id="IPR050250">
    <property type="entry name" value="Macrolide_Exporter_MacB"/>
</dbReference>
<gene>
    <name evidence="10" type="ORF">DXX99_04430</name>
</gene>
<dbReference type="Proteomes" id="UP000256329">
    <property type="component" value="Unassembled WGS sequence"/>
</dbReference>
<feature type="transmembrane region" description="Helical" evidence="7">
    <location>
        <begin position="281"/>
        <end position="306"/>
    </location>
</feature>
<dbReference type="GO" id="GO:0005886">
    <property type="term" value="C:plasma membrane"/>
    <property type="evidence" value="ECO:0007669"/>
    <property type="project" value="UniProtKB-SubCell"/>
</dbReference>
<comment type="subcellular location">
    <subcellularLocation>
        <location evidence="1">Cell membrane</location>
        <topology evidence="1">Multi-pass membrane protein</topology>
    </subcellularLocation>
</comment>
<evidence type="ECO:0000313" key="10">
    <source>
        <dbReference type="EMBL" id="RDV83666.1"/>
    </source>
</evidence>
<dbReference type="GO" id="GO:0022857">
    <property type="term" value="F:transmembrane transporter activity"/>
    <property type="evidence" value="ECO:0007669"/>
    <property type="project" value="TreeGrafter"/>
</dbReference>
<evidence type="ECO:0000313" key="11">
    <source>
        <dbReference type="Proteomes" id="UP000256329"/>
    </source>
</evidence>
<evidence type="ECO:0000256" key="7">
    <source>
        <dbReference type="SAM" id="Phobius"/>
    </source>
</evidence>
<proteinExistence type="inferred from homology"/>
<dbReference type="InterPro" id="IPR025857">
    <property type="entry name" value="MacB_PCD"/>
</dbReference>
<dbReference type="InterPro" id="IPR003838">
    <property type="entry name" value="ABC3_permease_C"/>
</dbReference>
<keyword evidence="11" id="KW-1185">Reference proteome</keyword>
<keyword evidence="2" id="KW-1003">Cell membrane</keyword>
<feature type="domain" description="MacB-like periplasmic core" evidence="9">
    <location>
        <begin position="22"/>
        <end position="242"/>
    </location>
</feature>
<dbReference type="Pfam" id="PF12704">
    <property type="entry name" value="MacB_PCD"/>
    <property type="match status" value="1"/>
</dbReference>
<evidence type="ECO:0000256" key="6">
    <source>
        <dbReference type="ARBA" id="ARBA00038076"/>
    </source>
</evidence>
<comment type="caution">
    <text evidence="10">The sequence shown here is derived from an EMBL/GenBank/DDBJ whole genome shotgun (WGS) entry which is preliminary data.</text>
</comment>
<feature type="transmembrane region" description="Helical" evidence="7">
    <location>
        <begin position="371"/>
        <end position="390"/>
    </location>
</feature>
<keyword evidence="3 7" id="KW-0812">Transmembrane</keyword>
<protein>
    <submittedName>
        <fullName evidence="10">ABC transporter permease</fullName>
    </submittedName>
</protein>
<dbReference type="Pfam" id="PF02687">
    <property type="entry name" value="FtsX"/>
    <property type="match status" value="1"/>
</dbReference>
<dbReference type="OrthoDB" id="9770036at2"/>
<dbReference type="PANTHER" id="PTHR30572:SF4">
    <property type="entry name" value="ABC TRANSPORTER PERMEASE YTRF"/>
    <property type="match status" value="1"/>
</dbReference>
<dbReference type="AlphaFoldDB" id="A0A3D8P6E2"/>
<evidence type="ECO:0000256" key="2">
    <source>
        <dbReference type="ARBA" id="ARBA00022475"/>
    </source>
</evidence>
<dbReference type="PANTHER" id="PTHR30572">
    <property type="entry name" value="MEMBRANE COMPONENT OF TRANSPORTER-RELATED"/>
    <property type="match status" value="1"/>
</dbReference>
<name>A0A3D8P6E2_9THEO</name>
<dbReference type="EMBL" id="QSLN01000004">
    <property type="protein sequence ID" value="RDV83666.1"/>
    <property type="molecule type" value="Genomic_DNA"/>
</dbReference>
<evidence type="ECO:0000256" key="4">
    <source>
        <dbReference type="ARBA" id="ARBA00022989"/>
    </source>
</evidence>
<dbReference type="RefSeq" id="WP_115792311.1">
    <property type="nucleotide sequence ID" value="NZ_QSLN01000004.1"/>
</dbReference>
<evidence type="ECO:0000259" key="8">
    <source>
        <dbReference type="Pfam" id="PF02687"/>
    </source>
</evidence>
<feature type="transmembrane region" description="Helical" evidence="7">
    <location>
        <begin position="23"/>
        <end position="47"/>
    </location>
</feature>
<evidence type="ECO:0000259" key="9">
    <source>
        <dbReference type="Pfam" id="PF12704"/>
    </source>
</evidence>
<keyword evidence="5 7" id="KW-0472">Membrane</keyword>
<sequence length="405" mass="42475">MLALSALLKEALTALQANRLRSLLTVLGVVIGVAAVIVMIGIGQGASQSIAAQMQRMGTNLLVVFAGATGGQVRGAGGAVNTLKAQDAQAIAQLPGVSGVAPEISTGATAAWGNQTWVTSVSGTTPDLCYVLNRQVESGRFFDEQDLRSLANVAVLGKTVAENLFPPGVDPVGQTVLLNRMAFRVIGVLAPVGATTMGRDADDIVYIPLTTAQTRLLGVDYVRLIYVRAATSADLSRLPDLITTLLRERHRLPPNAEDDFTIRNPTAIMEAAENTAKTMTVLLAAVAAVSLVVGGIGVMNIMLVSVTERVKEIGIRMAVGATEQMILWQFLLEAVLLSLTGGLIGIVLGVLGSYLLSALAGWPTVISPRAILLATSFAVLVGVFFGYYPARRAAALNPAEALRYE</sequence>
<accession>A0A3D8P6E2</accession>
<keyword evidence="4 7" id="KW-1133">Transmembrane helix</keyword>
<reference evidence="10 11" key="1">
    <citation type="submission" date="2018-08" db="EMBL/GenBank/DDBJ databases">
        <title>Form III RuBisCO-mediated autotrophy in Thermodesulfobium bacteria.</title>
        <authorList>
            <person name="Toshchakov S.V."/>
            <person name="Kublanov I.V."/>
            <person name="Frolov E."/>
            <person name="Bonch-Osmolovskaya E.A."/>
            <person name="Tourova T.P."/>
            <person name="Chernych N.A."/>
            <person name="Lebedinsky A.V."/>
        </authorList>
    </citation>
    <scope>NUCLEOTIDE SEQUENCE [LARGE SCALE GENOMIC DNA]</scope>
    <source>
        <strain evidence="10 11">SR</strain>
    </source>
</reference>
<comment type="similarity">
    <text evidence="6">Belongs to the ABC-4 integral membrane protein family.</text>
</comment>
<evidence type="ECO:0000256" key="3">
    <source>
        <dbReference type="ARBA" id="ARBA00022692"/>
    </source>
</evidence>
<evidence type="ECO:0000256" key="5">
    <source>
        <dbReference type="ARBA" id="ARBA00023136"/>
    </source>
</evidence>